<dbReference type="SUPFAM" id="SSF56300">
    <property type="entry name" value="Metallo-dependent phosphatases"/>
    <property type="match status" value="1"/>
</dbReference>
<sequence>MRLAVLSDIHGNLEKLAEGGKILRDADAIIVCGDISRHGDLKEIKEVISELKEINPAIFAIPGNMDGKDSINILEELGVNIHGKQIEVKGIKFAGCGGSTKTPFGTPFELDEDFIYNCLKNNLNEPEKTVVVCHNPPYKTKTDRTIFGMHVGSKKLRNLIEDKQPVAFLCGHIHESANIDFLGKTLILNPGPFRRGGIGIVEIDEENVSGRIERV</sequence>
<dbReference type="Proteomes" id="UP000595564">
    <property type="component" value="Chromosome"/>
</dbReference>
<dbReference type="PANTHER" id="PTHR37523:SF1">
    <property type="entry name" value="CALCINEURIN-LIKE PHOSPHOESTERASE DOMAIN-CONTAINING PROTEIN"/>
    <property type="match status" value="1"/>
</dbReference>
<accession>A0A7R6SZE3</accession>
<keyword evidence="3" id="KW-1185">Reference proteome</keyword>
<evidence type="ECO:0000259" key="1">
    <source>
        <dbReference type="Pfam" id="PF00149"/>
    </source>
</evidence>
<evidence type="ECO:0000313" key="2">
    <source>
        <dbReference type="EMBL" id="BBB32760.1"/>
    </source>
</evidence>
<dbReference type="Gene3D" id="3.60.21.10">
    <property type="match status" value="1"/>
</dbReference>
<dbReference type="PANTHER" id="PTHR37523">
    <property type="entry name" value="METALLOPHOSPHOESTERASE"/>
    <property type="match status" value="1"/>
</dbReference>
<dbReference type="EMBL" id="AP017470">
    <property type="protein sequence ID" value="BBB32760.1"/>
    <property type="molecule type" value="Genomic_DNA"/>
</dbReference>
<dbReference type="Pfam" id="PF00149">
    <property type="entry name" value="Metallophos"/>
    <property type="match status" value="1"/>
</dbReference>
<dbReference type="RefSeq" id="WP_201327065.1">
    <property type="nucleotide sequence ID" value="NZ_AP017470.1"/>
</dbReference>
<proteinExistence type="predicted"/>
<dbReference type="GO" id="GO:0016787">
    <property type="term" value="F:hydrolase activity"/>
    <property type="evidence" value="ECO:0007669"/>
    <property type="project" value="InterPro"/>
</dbReference>
<protein>
    <recommendedName>
        <fullName evidence="1">Calcineurin-like phosphoesterase domain-containing protein</fullName>
    </recommendedName>
</protein>
<name>A0A7R6SZE3_9BACT</name>
<organism evidence="2 3">
    <name type="scientific">Thermotomaculum hydrothermale</name>
    <dbReference type="NCBI Taxonomy" id="981385"/>
    <lineage>
        <taxon>Bacteria</taxon>
        <taxon>Pseudomonadati</taxon>
        <taxon>Acidobacteriota</taxon>
        <taxon>Holophagae</taxon>
        <taxon>Thermotomaculales</taxon>
        <taxon>Thermotomaculaceae</taxon>
        <taxon>Thermotomaculum</taxon>
    </lineage>
</organism>
<dbReference type="InterPro" id="IPR004843">
    <property type="entry name" value="Calcineurin-like_PHP"/>
</dbReference>
<dbReference type="AlphaFoldDB" id="A0A7R6SZE3"/>
<dbReference type="KEGG" id="thyd:TTHT_1242"/>
<reference evidence="2 3" key="1">
    <citation type="journal article" date="2012" name="Extremophiles">
        <title>Thermotomaculum hydrothermale gen. nov., sp. nov., a novel heterotrophic thermophile within the phylum Acidobacteria from a deep-sea hydrothermal vent chimney in the Southern Okinawa Trough.</title>
        <authorList>
            <person name="Izumi H."/>
            <person name="Nunoura T."/>
            <person name="Miyazaki M."/>
            <person name="Mino S."/>
            <person name="Toki T."/>
            <person name="Takai K."/>
            <person name="Sako Y."/>
            <person name="Sawabe T."/>
            <person name="Nakagawa S."/>
        </authorList>
    </citation>
    <scope>NUCLEOTIDE SEQUENCE [LARGE SCALE GENOMIC DNA]</scope>
    <source>
        <strain evidence="2 3">AC55</strain>
    </source>
</reference>
<evidence type="ECO:0000313" key="3">
    <source>
        <dbReference type="Proteomes" id="UP000595564"/>
    </source>
</evidence>
<gene>
    <name evidence="2" type="ORF">TTHT_1242</name>
</gene>
<feature type="domain" description="Calcineurin-like phosphoesterase" evidence="1">
    <location>
        <begin position="1"/>
        <end position="175"/>
    </location>
</feature>
<dbReference type="InterPro" id="IPR029052">
    <property type="entry name" value="Metallo-depent_PP-like"/>
</dbReference>